<dbReference type="InterPro" id="IPR000014">
    <property type="entry name" value="PAS"/>
</dbReference>
<dbReference type="GO" id="GO:0005524">
    <property type="term" value="F:ATP binding"/>
    <property type="evidence" value="ECO:0007669"/>
    <property type="project" value="UniProtKB-KW"/>
</dbReference>
<keyword evidence="11" id="KW-0902">Two-component regulatory system</keyword>
<evidence type="ECO:0000259" key="13">
    <source>
        <dbReference type="PROSITE" id="PS50109"/>
    </source>
</evidence>
<dbReference type="Proteomes" id="UP000000391">
    <property type="component" value="Chromosome"/>
</dbReference>
<evidence type="ECO:0000259" key="14">
    <source>
        <dbReference type="PROSITE" id="PS50112"/>
    </source>
</evidence>
<dbReference type="GeneID" id="9347231"/>
<keyword evidence="16" id="KW-1185">Reference proteome</keyword>
<dbReference type="PANTHER" id="PTHR42878">
    <property type="entry name" value="TWO-COMPONENT HISTIDINE KINASE"/>
    <property type="match status" value="1"/>
</dbReference>
<evidence type="ECO:0000256" key="9">
    <source>
        <dbReference type="ARBA" id="ARBA00022840"/>
    </source>
</evidence>
<evidence type="ECO:0000256" key="4">
    <source>
        <dbReference type="ARBA" id="ARBA00022553"/>
    </source>
</evidence>
<dbReference type="SMART" id="SM00387">
    <property type="entry name" value="HATPase_c"/>
    <property type="match status" value="1"/>
</dbReference>
<dbReference type="GO" id="GO:0007234">
    <property type="term" value="P:osmosensory signaling via phosphorelay pathway"/>
    <property type="evidence" value="ECO:0007669"/>
    <property type="project" value="TreeGrafter"/>
</dbReference>
<dbReference type="EMBL" id="CP002069">
    <property type="protein sequence ID" value="ADI74435.1"/>
    <property type="molecule type" value="Genomic_DNA"/>
</dbReference>
<evidence type="ECO:0000313" key="16">
    <source>
        <dbReference type="Proteomes" id="UP000000391"/>
    </source>
</evidence>
<dbReference type="FunFam" id="3.30.565.10:FF:000006">
    <property type="entry name" value="Sensor histidine kinase WalK"/>
    <property type="match status" value="1"/>
</dbReference>
<evidence type="ECO:0000256" key="1">
    <source>
        <dbReference type="ARBA" id="ARBA00000085"/>
    </source>
</evidence>
<dbReference type="SUPFAM" id="SSF47384">
    <property type="entry name" value="Homodimeric domain of signal transducing histidine kinase"/>
    <property type="match status" value="1"/>
</dbReference>
<evidence type="ECO:0000256" key="11">
    <source>
        <dbReference type="ARBA" id="ARBA00023012"/>
    </source>
</evidence>
<dbReference type="InterPro" id="IPR035965">
    <property type="entry name" value="PAS-like_dom_sf"/>
</dbReference>
<sequence length="362" mass="41025">MLSEYNKGVNIPDSVENDYSYLKAIFEAQQNGIFVVDKETHVVVDTNIYAVDKTGYTKQSVVGNPVSEFIVFPENAGCLIDKNNELECKIRTIDGDNLPVFMTSSSITRNGLNYQILSFVDITQLEEKLHNQQKYTQELEKSIEYKDLFTDIIRHDLLNPAGLVNGFTQVLLDIENDSNKIKILKKIKHHNEKLINVIESASKLSRLELTERLELNNIDISPIISNVVDDLKDQIDEKGIKVETRTHGSYPALVNDIIEDVFYNLLSNAIKYSPENSRVTIAIQDEKDFWKINFADSGEGVDKKDKSRLFERFERADKSDIKGLGLGLAIVKRVIELHGGKVGVYDNPEGIGNIFWVTLKKP</sequence>
<evidence type="ECO:0000256" key="3">
    <source>
        <dbReference type="ARBA" id="ARBA00012438"/>
    </source>
</evidence>
<dbReference type="InterPro" id="IPR005467">
    <property type="entry name" value="His_kinase_dom"/>
</dbReference>
<dbReference type="PROSITE" id="PS50112">
    <property type="entry name" value="PAS"/>
    <property type="match status" value="1"/>
</dbReference>
<dbReference type="SUPFAM" id="SSF55874">
    <property type="entry name" value="ATPase domain of HSP90 chaperone/DNA topoisomerase II/histidine kinase"/>
    <property type="match status" value="1"/>
</dbReference>
<dbReference type="EC" id="2.7.13.3" evidence="3"/>
<dbReference type="SMART" id="SM00091">
    <property type="entry name" value="PAS"/>
    <property type="match status" value="1"/>
</dbReference>
<reference evidence="15 16" key="1">
    <citation type="submission" date="2010-06" db="EMBL/GenBank/DDBJ databases">
        <title>Complete sequence chromosome of Methanohalobium evestigatum Z-7303.</title>
        <authorList>
            <consortium name="US DOE Joint Genome Institute"/>
            <person name="Lucas S."/>
            <person name="Copeland A."/>
            <person name="Lapidus A."/>
            <person name="Cheng J.-F."/>
            <person name="Bruce D."/>
            <person name="Goodwin L."/>
            <person name="Pitluck S."/>
            <person name="Saunders E."/>
            <person name="Detter J.C."/>
            <person name="Han C."/>
            <person name="Tapia R."/>
            <person name="Land M."/>
            <person name="Hauser L."/>
            <person name="Kyrpides N."/>
            <person name="Mikhailova N."/>
            <person name="Sieprawska-Lupa M."/>
            <person name="Whitman W.B."/>
            <person name="Anderson I."/>
            <person name="Woyke T."/>
        </authorList>
    </citation>
    <scope>NUCLEOTIDE SEQUENCE [LARGE SCALE GENOMIC DNA]</scope>
    <source>
        <strain evidence="16">ATCC BAA-1072 / DSM 3721 / NBRC 107634 / OCM 161 / Z-7303</strain>
    </source>
</reference>
<dbReference type="RefSeq" id="WP_013195000.1">
    <property type="nucleotide sequence ID" value="NC_014253.1"/>
</dbReference>
<keyword evidence="9" id="KW-0067">ATP-binding</keyword>
<evidence type="ECO:0000256" key="5">
    <source>
        <dbReference type="ARBA" id="ARBA00022679"/>
    </source>
</evidence>
<evidence type="ECO:0000256" key="2">
    <source>
        <dbReference type="ARBA" id="ARBA00004141"/>
    </source>
</evidence>
<keyword evidence="4" id="KW-0597">Phosphoprotein</keyword>
<gene>
    <name evidence="15" type="ordered locus">Metev_1590</name>
</gene>
<protein>
    <recommendedName>
        <fullName evidence="3">histidine kinase</fullName>
        <ecNumber evidence="3">2.7.13.3</ecNumber>
    </recommendedName>
</protein>
<dbReference type="GO" id="GO:0030295">
    <property type="term" value="F:protein kinase activator activity"/>
    <property type="evidence" value="ECO:0007669"/>
    <property type="project" value="TreeGrafter"/>
</dbReference>
<feature type="domain" description="PAS" evidence="14">
    <location>
        <begin position="18"/>
        <end position="75"/>
    </location>
</feature>
<dbReference type="PRINTS" id="PR00344">
    <property type="entry name" value="BCTRLSENSOR"/>
</dbReference>
<dbReference type="CDD" id="cd00075">
    <property type="entry name" value="HATPase"/>
    <property type="match status" value="1"/>
</dbReference>
<dbReference type="GO" id="GO:0016020">
    <property type="term" value="C:membrane"/>
    <property type="evidence" value="ECO:0007669"/>
    <property type="project" value="UniProtKB-SubCell"/>
</dbReference>
<dbReference type="Pfam" id="PF02518">
    <property type="entry name" value="HATPase_c"/>
    <property type="match status" value="1"/>
</dbReference>
<dbReference type="AlphaFoldDB" id="D7EAR8"/>
<dbReference type="PROSITE" id="PS50109">
    <property type="entry name" value="HIS_KIN"/>
    <property type="match status" value="1"/>
</dbReference>
<keyword evidence="8 15" id="KW-0418">Kinase</keyword>
<keyword evidence="12" id="KW-0472">Membrane</keyword>
<comment type="subcellular location">
    <subcellularLocation>
        <location evidence="2">Membrane</location>
        <topology evidence="2">Multi-pass membrane protein</topology>
    </subcellularLocation>
</comment>
<evidence type="ECO:0000313" key="15">
    <source>
        <dbReference type="EMBL" id="ADI74435.1"/>
    </source>
</evidence>
<keyword evidence="5" id="KW-0808">Transferase</keyword>
<evidence type="ECO:0000256" key="8">
    <source>
        <dbReference type="ARBA" id="ARBA00022777"/>
    </source>
</evidence>
<accession>D7EAR8</accession>
<dbReference type="KEGG" id="mev:Metev_1590"/>
<dbReference type="InterPro" id="IPR036097">
    <property type="entry name" value="HisK_dim/P_sf"/>
</dbReference>
<dbReference type="InterPro" id="IPR003594">
    <property type="entry name" value="HATPase_dom"/>
</dbReference>
<dbReference type="PANTHER" id="PTHR42878:SF7">
    <property type="entry name" value="SENSOR HISTIDINE KINASE GLRK"/>
    <property type="match status" value="1"/>
</dbReference>
<dbReference type="OrthoDB" id="8127at2157"/>
<dbReference type="Gene3D" id="1.10.287.130">
    <property type="match status" value="1"/>
</dbReference>
<keyword evidence="10" id="KW-1133">Transmembrane helix</keyword>
<keyword evidence="6" id="KW-0812">Transmembrane</keyword>
<dbReference type="SUPFAM" id="SSF55785">
    <property type="entry name" value="PYP-like sensor domain (PAS domain)"/>
    <property type="match status" value="1"/>
</dbReference>
<evidence type="ECO:0000256" key="6">
    <source>
        <dbReference type="ARBA" id="ARBA00022692"/>
    </source>
</evidence>
<dbReference type="HOGENOM" id="CLU_000445_114_71_2"/>
<keyword evidence="7" id="KW-0547">Nucleotide-binding</keyword>
<comment type="catalytic activity">
    <reaction evidence="1">
        <text>ATP + protein L-histidine = ADP + protein N-phospho-L-histidine.</text>
        <dbReference type="EC" id="2.7.13.3"/>
    </reaction>
</comment>
<organism evidence="15 16">
    <name type="scientific">Methanohalobium evestigatum (strain ATCC BAA-1072 / DSM 3721 / NBRC 107634 / OCM 161 / Z-7303)</name>
    <dbReference type="NCBI Taxonomy" id="644295"/>
    <lineage>
        <taxon>Archaea</taxon>
        <taxon>Methanobacteriati</taxon>
        <taxon>Methanobacteriota</taxon>
        <taxon>Stenosarchaea group</taxon>
        <taxon>Methanomicrobia</taxon>
        <taxon>Methanosarcinales</taxon>
        <taxon>Methanosarcinaceae</taxon>
        <taxon>Methanohalobium</taxon>
    </lineage>
</organism>
<dbReference type="InterPro" id="IPR004358">
    <property type="entry name" value="Sig_transdc_His_kin-like_C"/>
</dbReference>
<dbReference type="InterPro" id="IPR050351">
    <property type="entry name" value="BphY/WalK/GraS-like"/>
</dbReference>
<dbReference type="InterPro" id="IPR036890">
    <property type="entry name" value="HATPase_C_sf"/>
</dbReference>
<dbReference type="Gene3D" id="3.30.565.10">
    <property type="entry name" value="Histidine kinase-like ATPase, C-terminal domain"/>
    <property type="match status" value="1"/>
</dbReference>
<evidence type="ECO:0000256" key="12">
    <source>
        <dbReference type="ARBA" id="ARBA00023136"/>
    </source>
</evidence>
<name>D7EAR8_METEZ</name>
<dbReference type="Gene3D" id="3.30.450.20">
    <property type="entry name" value="PAS domain"/>
    <property type="match status" value="1"/>
</dbReference>
<dbReference type="STRING" id="644295.Metev_1590"/>
<evidence type="ECO:0000256" key="7">
    <source>
        <dbReference type="ARBA" id="ARBA00022741"/>
    </source>
</evidence>
<feature type="domain" description="Histidine kinase" evidence="13">
    <location>
        <begin position="152"/>
        <end position="362"/>
    </location>
</feature>
<evidence type="ECO:0000256" key="10">
    <source>
        <dbReference type="ARBA" id="ARBA00022989"/>
    </source>
</evidence>
<dbReference type="NCBIfam" id="TIGR00229">
    <property type="entry name" value="sensory_box"/>
    <property type="match status" value="1"/>
</dbReference>
<dbReference type="GO" id="GO:0000155">
    <property type="term" value="F:phosphorelay sensor kinase activity"/>
    <property type="evidence" value="ECO:0007669"/>
    <property type="project" value="InterPro"/>
</dbReference>
<dbReference type="GO" id="GO:0000156">
    <property type="term" value="F:phosphorelay response regulator activity"/>
    <property type="evidence" value="ECO:0007669"/>
    <property type="project" value="TreeGrafter"/>
</dbReference>
<proteinExistence type="predicted"/>